<organism evidence="2 3">
    <name type="scientific">Mus spicilegus</name>
    <name type="common">Mound-building mouse</name>
    <dbReference type="NCBI Taxonomy" id="10103"/>
    <lineage>
        <taxon>Eukaryota</taxon>
        <taxon>Metazoa</taxon>
        <taxon>Chordata</taxon>
        <taxon>Craniata</taxon>
        <taxon>Vertebrata</taxon>
        <taxon>Euteleostomi</taxon>
        <taxon>Mammalia</taxon>
        <taxon>Eutheria</taxon>
        <taxon>Euarchontoglires</taxon>
        <taxon>Glires</taxon>
        <taxon>Rodentia</taxon>
        <taxon>Myomorpha</taxon>
        <taxon>Muroidea</taxon>
        <taxon>Muridae</taxon>
        <taxon>Murinae</taxon>
        <taxon>Mus</taxon>
        <taxon>Mus</taxon>
    </lineage>
</organism>
<reference evidence="2" key="1">
    <citation type="submission" date="2025-08" db="UniProtKB">
        <authorList>
            <consortium name="Ensembl"/>
        </authorList>
    </citation>
    <scope>IDENTIFICATION</scope>
</reference>
<keyword evidence="3" id="KW-1185">Reference proteome</keyword>
<feature type="compositionally biased region" description="Polar residues" evidence="1">
    <location>
        <begin position="38"/>
        <end position="51"/>
    </location>
</feature>
<feature type="region of interest" description="Disordered" evidence="1">
    <location>
        <begin position="25"/>
        <end position="59"/>
    </location>
</feature>
<proteinExistence type="predicted"/>
<dbReference type="AlphaFoldDB" id="A0A8C6IDA6"/>
<protein>
    <submittedName>
        <fullName evidence="2">Uncharacterized protein</fullName>
    </submittedName>
</protein>
<evidence type="ECO:0000256" key="1">
    <source>
        <dbReference type="SAM" id="MobiDB-lite"/>
    </source>
</evidence>
<accession>A0A8C6IDA6</accession>
<dbReference type="Ensembl" id="ENSMSIT00000042933.1">
    <property type="protein sequence ID" value="ENSMSIP00000034077.1"/>
    <property type="gene ID" value="ENSMSIG00000028456.1"/>
</dbReference>
<evidence type="ECO:0000313" key="3">
    <source>
        <dbReference type="Proteomes" id="UP000694415"/>
    </source>
</evidence>
<evidence type="ECO:0000313" key="2">
    <source>
        <dbReference type="Ensembl" id="ENSMSIP00000034077.1"/>
    </source>
</evidence>
<sequence length="143" mass="15767">FVFYRTVTRERNNSQRWARRARRMLNADKHQPHLKPNLTPNSNKKGSQQGGETPHLANPLLSAASPTEIVRANAVHKSRGAGAPLHLPPSHRASIVRSVRDAGGHVGSTDRNYSGFIFLRPAISIVTAKISTTGTHFPLPWSH</sequence>
<reference evidence="2" key="2">
    <citation type="submission" date="2025-09" db="UniProtKB">
        <authorList>
            <consortium name="Ensembl"/>
        </authorList>
    </citation>
    <scope>IDENTIFICATION</scope>
</reference>
<name>A0A8C6IDA6_MUSSI</name>
<dbReference type="Proteomes" id="UP000694415">
    <property type="component" value="Unplaced"/>
</dbReference>